<feature type="compositionally biased region" description="Polar residues" evidence="1">
    <location>
        <begin position="55"/>
        <end position="70"/>
    </location>
</feature>
<evidence type="ECO:0000256" key="1">
    <source>
        <dbReference type="SAM" id="MobiDB-lite"/>
    </source>
</evidence>
<organism evidence="2">
    <name type="scientific">Amphimedon queenslandica</name>
    <name type="common">Sponge</name>
    <dbReference type="NCBI Taxonomy" id="400682"/>
    <lineage>
        <taxon>Eukaryota</taxon>
        <taxon>Metazoa</taxon>
        <taxon>Porifera</taxon>
        <taxon>Demospongiae</taxon>
        <taxon>Heteroscleromorpha</taxon>
        <taxon>Haplosclerida</taxon>
        <taxon>Niphatidae</taxon>
        <taxon>Amphimedon</taxon>
    </lineage>
</organism>
<sequence length="113" mass="12738">MIYYKLCEKLWGGSPATEQIEGVETVEMIRSTSDESNVNGDLATSDADAPVSDDNMATSISVDASTSNEPQESDSDESSQRDKYEHIQHKKSTDKNITKKRREFVNDKLKNYR</sequence>
<feature type="region of interest" description="Disordered" evidence="1">
    <location>
        <begin position="31"/>
        <end position="113"/>
    </location>
</feature>
<dbReference type="EnsemblMetazoa" id="Aqu2.1.12978_001">
    <property type="protein sequence ID" value="Aqu2.1.12978_001"/>
    <property type="gene ID" value="Aqu2.1.12978"/>
</dbReference>
<protein>
    <submittedName>
        <fullName evidence="2">Uncharacterized protein</fullName>
    </submittedName>
</protein>
<feature type="compositionally biased region" description="Basic and acidic residues" evidence="1">
    <location>
        <begin position="78"/>
        <end position="113"/>
    </location>
</feature>
<proteinExistence type="predicted"/>
<accession>A0A1X7TED9</accession>
<dbReference type="InParanoid" id="A0A1X7TED9"/>
<reference evidence="2" key="1">
    <citation type="submission" date="2017-05" db="UniProtKB">
        <authorList>
            <consortium name="EnsemblMetazoa"/>
        </authorList>
    </citation>
    <scope>IDENTIFICATION</scope>
</reference>
<name>A0A1X7TED9_AMPQE</name>
<dbReference type="AlphaFoldDB" id="A0A1X7TED9"/>
<evidence type="ECO:0000313" key="2">
    <source>
        <dbReference type="EnsemblMetazoa" id="Aqu2.1.12978_001"/>
    </source>
</evidence>